<evidence type="ECO:0000313" key="2">
    <source>
        <dbReference type="Proteomes" id="UP000695022"/>
    </source>
</evidence>
<dbReference type="Pfam" id="PF00665">
    <property type="entry name" value="rve"/>
    <property type="match status" value="1"/>
</dbReference>
<gene>
    <name evidence="3" type="primary">LOC106818469</name>
</gene>
<organism evidence="2 3">
    <name type="scientific">Priapulus caudatus</name>
    <name type="common">Priapulid worm</name>
    <dbReference type="NCBI Taxonomy" id="37621"/>
    <lineage>
        <taxon>Eukaryota</taxon>
        <taxon>Metazoa</taxon>
        <taxon>Ecdysozoa</taxon>
        <taxon>Scalidophora</taxon>
        <taxon>Priapulida</taxon>
        <taxon>Priapulimorpha</taxon>
        <taxon>Priapulimorphida</taxon>
        <taxon>Priapulidae</taxon>
        <taxon>Priapulus</taxon>
    </lineage>
</organism>
<evidence type="ECO:0000313" key="3">
    <source>
        <dbReference type="RefSeq" id="XP_014678658.1"/>
    </source>
</evidence>
<dbReference type="PANTHER" id="PTHR37984:SF9">
    <property type="entry name" value="INTEGRASE CATALYTIC DOMAIN-CONTAINING PROTEIN"/>
    <property type="match status" value="1"/>
</dbReference>
<dbReference type="InterPro" id="IPR012337">
    <property type="entry name" value="RNaseH-like_sf"/>
</dbReference>
<dbReference type="Gene3D" id="3.30.420.10">
    <property type="entry name" value="Ribonuclease H-like superfamily/Ribonuclease H"/>
    <property type="match status" value="1"/>
</dbReference>
<sequence length="273" mass="31037">MSVWWPGIGQDIAQEVSTCQFCQTNRPTQQKEPLITTPLPARPWQKVGMDLCELEGKRYLVVIDYYLRYLEVMYLPEITSKQVIGKLKSLFARWGIPEEVVSDNGAQFTSAEFRLFQSEYDFIHTTSSPHFPQANGEAERGVQIAKGILRQEDVFAALMSYRATPIAATGVSPAQPMMGRQIRTKLPTRTENLNPKWPDLKSVKMTDDLAKTSYRRFYNRRHSVKSLPELGPGDMVRVKLDREKGWKTPGVVVSQATTPRSYIVTTDDSATMR</sequence>
<name>A0ABM1F2I7_PRICU</name>
<dbReference type="InterPro" id="IPR036397">
    <property type="entry name" value="RNaseH_sf"/>
</dbReference>
<keyword evidence="2" id="KW-1185">Reference proteome</keyword>
<dbReference type="InterPro" id="IPR001584">
    <property type="entry name" value="Integrase_cat-core"/>
</dbReference>
<dbReference type="PROSITE" id="PS50994">
    <property type="entry name" value="INTEGRASE"/>
    <property type="match status" value="1"/>
</dbReference>
<evidence type="ECO:0000259" key="1">
    <source>
        <dbReference type="PROSITE" id="PS50994"/>
    </source>
</evidence>
<dbReference type="SUPFAM" id="SSF53098">
    <property type="entry name" value="Ribonuclease H-like"/>
    <property type="match status" value="1"/>
</dbReference>
<dbReference type="GeneID" id="106818469"/>
<dbReference type="RefSeq" id="XP_014678658.1">
    <property type="nucleotide sequence ID" value="XM_014823172.1"/>
</dbReference>
<accession>A0ABM1F2I7</accession>
<dbReference type="PANTHER" id="PTHR37984">
    <property type="entry name" value="PROTEIN CBG26694"/>
    <property type="match status" value="1"/>
</dbReference>
<protein>
    <submittedName>
        <fullName evidence="3">Uncharacterized protein K02A2.6-like</fullName>
    </submittedName>
</protein>
<dbReference type="Proteomes" id="UP000695022">
    <property type="component" value="Unplaced"/>
</dbReference>
<dbReference type="InterPro" id="IPR050951">
    <property type="entry name" value="Retrovirus_Pol_polyprotein"/>
</dbReference>
<reference evidence="3" key="1">
    <citation type="submission" date="2025-08" db="UniProtKB">
        <authorList>
            <consortium name="RefSeq"/>
        </authorList>
    </citation>
    <scope>IDENTIFICATION</scope>
</reference>
<proteinExistence type="predicted"/>
<feature type="domain" description="Integrase catalytic" evidence="1">
    <location>
        <begin position="39"/>
        <end position="195"/>
    </location>
</feature>